<evidence type="ECO:0000256" key="2">
    <source>
        <dbReference type="ARBA" id="ARBA00023125"/>
    </source>
</evidence>
<dbReference type="InterPro" id="IPR018062">
    <property type="entry name" value="HTH_AraC-typ_CS"/>
</dbReference>
<proteinExistence type="predicted"/>
<dbReference type="EMBL" id="FCNY02000016">
    <property type="protein sequence ID" value="SAL60403.1"/>
    <property type="molecule type" value="Genomic_DNA"/>
</dbReference>
<keyword evidence="7" id="KW-1185">Reference proteome</keyword>
<dbReference type="AlphaFoldDB" id="A0A158IVV7"/>
<dbReference type="PANTHER" id="PTHR46796">
    <property type="entry name" value="HTH-TYPE TRANSCRIPTIONAL ACTIVATOR RHAS-RELATED"/>
    <property type="match status" value="1"/>
</dbReference>
<organism evidence="6 7">
    <name type="scientific">Caballeronia cordobensis</name>
    <name type="common">Burkholderia cordobensis</name>
    <dbReference type="NCBI Taxonomy" id="1353886"/>
    <lineage>
        <taxon>Bacteria</taxon>
        <taxon>Pseudomonadati</taxon>
        <taxon>Pseudomonadota</taxon>
        <taxon>Betaproteobacteria</taxon>
        <taxon>Burkholderiales</taxon>
        <taxon>Burkholderiaceae</taxon>
        <taxon>Caballeronia</taxon>
    </lineage>
</organism>
<dbReference type="InterPro" id="IPR037923">
    <property type="entry name" value="HTH-like"/>
</dbReference>
<gene>
    <name evidence="6" type="ORF">AWB70_05448</name>
</gene>
<dbReference type="PROSITE" id="PS01124">
    <property type="entry name" value="HTH_ARAC_FAMILY_2"/>
    <property type="match status" value="1"/>
</dbReference>
<evidence type="ECO:0000256" key="1">
    <source>
        <dbReference type="ARBA" id="ARBA00023015"/>
    </source>
</evidence>
<dbReference type="GO" id="GO:0003700">
    <property type="term" value="F:DNA-binding transcription factor activity"/>
    <property type="evidence" value="ECO:0007669"/>
    <property type="project" value="InterPro"/>
</dbReference>
<dbReference type="PANTHER" id="PTHR46796:SF2">
    <property type="entry name" value="TRANSCRIPTIONAL REGULATORY PROTEIN"/>
    <property type="match status" value="1"/>
</dbReference>
<accession>A0A158IVV7</accession>
<evidence type="ECO:0000313" key="6">
    <source>
        <dbReference type="EMBL" id="SAL60403.1"/>
    </source>
</evidence>
<feature type="domain" description="HTH araC/xylS-type" evidence="5">
    <location>
        <begin position="185"/>
        <end position="282"/>
    </location>
</feature>
<reference evidence="7" key="1">
    <citation type="submission" date="2016-01" db="EMBL/GenBank/DDBJ databases">
        <authorList>
            <person name="Peeters C."/>
        </authorList>
    </citation>
    <scope>NUCLEOTIDE SEQUENCE [LARGE SCALE GENOMIC DNA]</scope>
</reference>
<dbReference type="RefSeq" id="WP_235024361.1">
    <property type="nucleotide sequence ID" value="NZ_FCNY02000016.1"/>
</dbReference>
<dbReference type="SUPFAM" id="SSF51215">
    <property type="entry name" value="Regulatory protein AraC"/>
    <property type="match status" value="1"/>
</dbReference>
<dbReference type="Pfam" id="PF02311">
    <property type="entry name" value="AraC_binding"/>
    <property type="match status" value="1"/>
</dbReference>
<dbReference type="SUPFAM" id="SSF46689">
    <property type="entry name" value="Homeodomain-like"/>
    <property type="match status" value="2"/>
</dbReference>
<dbReference type="InterPro" id="IPR014710">
    <property type="entry name" value="RmlC-like_jellyroll"/>
</dbReference>
<dbReference type="InterPro" id="IPR050204">
    <property type="entry name" value="AraC_XylS_family_regulators"/>
</dbReference>
<dbReference type="InterPro" id="IPR009057">
    <property type="entry name" value="Homeodomain-like_sf"/>
</dbReference>
<protein>
    <submittedName>
        <fullName evidence="6">AraC family transcriptional regulator</fullName>
    </submittedName>
</protein>
<evidence type="ECO:0000256" key="4">
    <source>
        <dbReference type="ARBA" id="ARBA00023163"/>
    </source>
</evidence>
<dbReference type="PROSITE" id="PS00041">
    <property type="entry name" value="HTH_ARAC_FAMILY_1"/>
    <property type="match status" value="1"/>
</dbReference>
<evidence type="ECO:0000313" key="7">
    <source>
        <dbReference type="Proteomes" id="UP000054740"/>
    </source>
</evidence>
<sequence length="286" mass="31836">MRSKNGSTTDFVHFTAGAHLRAGVEVMHASFGTHRFAPHLHETWSFGAVLSGAQNNAIGPERNIIETGQLILMPPYRPHAGCAVGEQPCQYVMLYVSDEQLRERADALGLHEVNLPATGVSDPWLVDLMASFVFAAIESERAGKHPSPSLDRAFERVVDQILIRHAFAPVDSDDFYAQRYERRLDAALAHLKANLNEAIPLNELARHASLSPAHFCRRFSQAYGLPPHRYQLVLRIAQAKSMLYAGEDISRVALLAGFADHSHFGRQFKSCFGFPPGHLTRRFTAR</sequence>
<dbReference type="InterPro" id="IPR018060">
    <property type="entry name" value="HTH_AraC"/>
</dbReference>
<keyword evidence="2" id="KW-0238">DNA-binding</keyword>
<evidence type="ECO:0000256" key="3">
    <source>
        <dbReference type="ARBA" id="ARBA00023159"/>
    </source>
</evidence>
<keyword evidence="4" id="KW-0804">Transcription</keyword>
<name>A0A158IVV7_CABCO</name>
<dbReference type="GO" id="GO:0043565">
    <property type="term" value="F:sequence-specific DNA binding"/>
    <property type="evidence" value="ECO:0007669"/>
    <property type="project" value="InterPro"/>
</dbReference>
<dbReference type="InterPro" id="IPR003313">
    <property type="entry name" value="AraC-bd"/>
</dbReference>
<dbReference type="Pfam" id="PF12833">
    <property type="entry name" value="HTH_18"/>
    <property type="match status" value="1"/>
</dbReference>
<keyword evidence="1" id="KW-0805">Transcription regulation</keyword>
<dbReference type="Gene3D" id="2.60.120.10">
    <property type="entry name" value="Jelly Rolls"/>
    <property type="match status" value="1"/>
</dbReference>
<dbReference type="Proteomes" id="UP000054740">
    <property type="component" value="Unassembled WGS sequence"/>
</dbReference>
<dbReference type="SMART" id="SM00342">
    <property type="entry name" value="HTH_ARAC"/>
    <property type="match status" value="1"/>
</dbReference>
<evidence type="ECO:0000259" key="5">
    <source>
        <dbReference type="PROSITE" id="PS01124"/>
    </source>
</evidence>
<keyword evidence="3" id="KW-0010">Activator</keyword>
<dbReference type="Gene3D" id="1.10.10.60">
    <property type="entry name" value="Homeodomain-like"/>
    <property type="match status" value="1"/>
</dbReference>